<evidence type="ECO:0000313" key="2">
    <source>
        <dbReference type="Proteomes" id="UP000298596"/>
    </source>
</evidence>
<dbReference type="Proteomes" id="UP000298596">
    <property type="component" value="Plasmid p1"/>
</dbReference>
<name>A0A4D8Q266_AZOBR</name>
<protein>
    <submittedName>
        <fullName evidence="1">Uncharacterized protein</fullName>
    </submittedName>
</protein>
<dbReference type="EMBL" id="CP032331">
    <property type="protein sequence ID" value="QCO04235.1"/>
    <property type="molecule type" value="Genomic_DNA"/>
</dbReference>
<reference evidence="1 2" key="1">
    <citation type="submission" date="2018-09" db="EMBL/GenBank/DDBJ databases">
        <title>Whole genome based analysis of evolution and adaptive divergence in Indian and Brazilian strains of Azospirillum brasilense.</title>
        <authorList>
            <person name="Singh C."/>
            <person name="Tripathi A.K."/>
        </authorList>
    </citation>
    <scope>NUCLEOTIDE SEQUENCE [LARGE SCALE GENOMIC DNA]</scope>
    <source>
        <strain evidence="1 2">MTCC4036</strain>
        <plasmid evidence="1 2">p1</plasmid>
    </source>
</reference>
<organism evidence="1 2">
    <name type="scientific">Azospirillum brasilense</name>
    <dbReference type="NCBI Taxonomy" id="192"/>
    <lineage>
        <taxon>Bacteria</taxon>
        <taxon>Pseudomonadati</taxon>
        <taxon>Pseudomonadota</taxon>
        <taxon>Alphaproteobacteria</taxon>
        <taxon>Rhodospirillales</taxon>
        <taxon>Azospirillaceae</taxon>
        <taxon>Azospirillum</taxon>
    </lineage>
</organism>
<evidence type="ECO:0000313" key="1">
    <source>
        <dbReference type="EMBL" id="QCO04235.1"/>
    </source>
</evidence>
<dbReference type="AlphaFoldDB" id="A0A4D8Q266"/>
<geneLocation type="plasmid" evidence="1">
    <name>p1</name>
</geneLocation>
<keyword evidence="1" id="KW-0614">Plasmid</keyword>
<gene>
    <name evidence="1" type="ORF">D3867_19980</name>
</gene>
<sequence length="94" mass="10263">MVFGAADFPCHLSRSLARLLAHSLARSQDRSSAHSQDRSLAASLDGQTVDALLQILAHVHGHHVALHLLHQVLHQLQALYGALGQELRTYAKLT</sequence>
<proteinExistence type="predicted"/>
<accession>A0A4D8Q266</accession>